<keyword evidence="6" id="KW-0029">Amino-acid transport</keyword>
<dbReference type="Pfam" id="PF00005">
    <property type="entry name" value="ABC_tran"/>
    <property type="match status" value="1"/>
</dbReference>
<organism evidence="9 10">
    <name type="scientific">Salinicoccus jeotgali</name>
    <dbReference type="NCBI Taxonomy" id="381634"/>
    <lineage>
        <taxon>Bacteria</taxon>
        <taxon>Bacillati</taxon>
        <taxon>Bacillota</taxon>
        <taxon>Bacilli</taxon>
        <taxon>Bacillales</taxon>
        <taxon>Staphylococcaceae</taxon>
        <taxon>Salinicoccus</taxon>
    </lineage>
</organism>
<feature type="domain" description="ABC transporter" evidence="8">
    <location>
        <begin position="2"/>
        <end position="238"/>
    </location>
</feature>
<dbReference type="Gene3D" id="3.40.50.300">
    <property type="entry name" value="P-loop containing nucleotide triphosphate hydrolases"/>
    <property type="match status" value="1"/>
</dbReference>
<dbReference type="Proteomes" id="UP001500920">
    <property type="component" value="Unassembled WGS sequence"/>
</dbReference>
<dbReference type="InterPro" id="IPR050086">
    <property type="entry name" value="MetN_ABC_transporter-like"/>
</dbReference>
<gene>
    <name evidence="9" type="ORF">GCM10022378_19000</name>
</gene>
<proteinExistence type="predicted"/>
<keyword evidence="3" id="KW-0547">Nucleotide-binding</keyword>
<evidence type="ECO:0000256" key="6">
    <source>
        <dbReference type="ARBA" id="ARBA00022970"/>
    </source>
</evidence>
<keyword evidence="4" id="KW-0067">ATP-binding</keyword>
<evidence type="ECO:0000313" key="9">
    <source>
        <dbReference type="EMBL" id="GAA3730885.1"/>
    </source>
</evidence>
<reference evidence="10" key="1">
    <citation type="journal article" date="2019" name="Int. J. Syst. Evol. Microbiol.">
        <title>The Global Catalogue of Microorganisms (GCM) 10K type strain sequencing project: providing services to taxonomists for standard genome sequencing and annotation.</title>
        <authorList>
            <consortium name="The Broad Institute Genomics Platform"/>
            <consortium name="The Broad Institute Genome Sequencing Center for Infectious Disease"/>
            <person name="Wu L."/>
            <person name="Ma J."/>
        </authorList>
    </citation>
    <scope>NUCLEOTIDE SEQUENCE [LARGE SCALE GENOMIC DNA]</scope>
    <source>
        <strain evidence="10">JCM 16981</strain>
    </source>
</reference>
<dbReference type="SMART" id="SM00382">
    <property type="entry name" value="AAA"/>
    <property type="match status" value="1"/>
</dbReference>
<evidence type="ECO:0000256" key="2">
    <source>
        <dbReference type="ARBA" id="ARBA00022475"/>
    </source>
</evidence>
<dbReference type="InterPro" id="IPR003439">
    <property type="entry name" value="ABC_transporter-like_ATP-bd"/>
</dbReference>
<dbReference type="InterPro" id="IPR003593">
    <property type="entry name" value="AAA+_ATPase"/>
</dbReference>
<dbReference type="EMBL" id="BAABCK010000065">
    <property type="protein sequence ID" value="GAA3730885.1"/>
    <property type="molecule type" value="Genomic_DNA"/>
</dbReference>
<name>A0ABP7F6V2_9STAP</name>
<comment type="caution">
    <text evidence="9">The sequence shown here is derived from an EMBL/GenBank/DDBJ whole genome shotgun (WGS) entry which is preliminary data.</text>
</comment>
<evidence type="ECO:0000259" key="8">
    <source>
        <dbReference type="PROSITE" id="PS50893"/>
    </source>
</evidence>
<sequence>MIEIETVSKSFTGREGTFKAVDAVTLKIAAREVFGIIGESGAGKSTLMRFINALEIPDEGSVKMEGVDVGRLKGKALRDHQKDIGMIFQHFNLLGNKTVEENVRLPLMLHNYEQSLSLEEVLDFVGLADKRKNYPAELSGGEKQRVGIARALITRPKVLLCDEPTSALDENTTYEIVDVLRKAQREYDMTIIVVTHELHVIKALCHRAAVLEKGKLIDTVEVVNKPHERSIKSYHERILEVLRDD</sequence>
<dbReference type="PANTHER" id="PTHR43166">
    <property type="entry name" value="AMINO ACID IMPORT ATP-BINDING PROTEIN"/>
    <property type="match status" value="1"/>
</dbReference>
<evidence type="ECO:0000256" key="7">
    <source>
        <dbReference type="ARBA" id="ARBA00023136"/>
    </source>
</evidence>
<keyword evidence="7" id="KW-0472">Membrane</keyword>
<keyword evidence="10" id="KW-1185">Reference proteome</keyword>
<dbReference type="InterPro" id="IPR017871">
    <property type="entry name" value="ABC_transporter-like_CS"/>
</dbReference>
<dbReference type="PANTHER" id="PTHR43166:SF30">
    <property type="entry name" value="METHIONINE IMPORT ATP-BINDING PROTEIN METN"/>
    <property type="match status" value="1"/>
</dbReference>
<keyword evidence="1" id="KW-0813">Transport</keyword>
<evidence type="ECO:0000256" key="1">
    <source>
        <dbReference type="ARBA" id="ARBA00022448"/>
    </source>
</evidence>
<evidence type="ECO:0000256" key="5">
    <source>
        <dbReference type="ARBA" id="ARBA00022967"/>
    </source>
</evidence>
<evidence type="ECO:0000313" key="10">
    <source>
        <dbReference type="Proteomes" id="UP001500920"/>
    </source>
</evidence>
<dbReference type="PROSITE" id="PS00211">
    <property type="entry name" value="ABC_TRANSPORTER_1"/>
    <property type="match status" value="1"/>
</dbReference>
<dbReference type="SUPFAM" id="SSF52540">
    <property type="entry name" value="P-loop containing nucleoside triphosphate hydrolases"/>
    <property type="match status" value="1"/>
</dbReference>
<evidence type="ECO:0000256" key="3">
    <source>
        <dbReference type="ARBA" id="ARBA00022741"/>
    </source>
</evidence>
<evidence type="ECO:0000256" key="4">
    <source>
        <dbReference type="ARBA" id="ARBA00022840"/>
    </source>
</evidence>
<keyword evidence="2" id="KW-1003">Cell membrane</keyword>
<protein>
    <recommendedName>
        <fullName evidence="8">ABC transporter domain-containing protein</fullName>
    </recommendedName>
</protein>
<dbReference type="PROSITE" id="PS50893">
    <property type="entry name" value="ABC_TRANSPORTER_2"/>
    <property type="match status" value="1"/>
</dbReference>
<dbReference type="InterPro" id="IPR027417">
    <property type="entry name" value="P-loop_NTPase"/>
</dbReference>
<dbReference type="RefSeq" id="WP_344703818.1">
    <property type="nucleotide sequence ID" value="NZ_BAABCK010000065.1"/>
</dbReference>
<accession>A0ABP7F6V2</accession>
<keyword evidence="5" id="KW-1278">Translocase</keyword>